<dbReference type="InterPro" id="IPR050563">
    <property type="entry name" value="4-hydroxybenzoyl-CoA_TE"/>
</dbReference>
<dbReference type="Gene3D" id="3.10.129.10">
    <property type="entry name" value="Hotdog Thioesterase"/>
    <property type="match status" value="1"/>
</dbReference>
<dbReference type="GO" id="GO:0047617">
    <property type="term" value="F:fatty acyl-CoA hydrolase activity"/>
    <property type="evidence" value="ECO:0007669"/>
    <property type="project" value="TreeGrafter"/>
</dbReference>
<name>A0A1M3L163_9BACT</name>
<dbReference type="PANTHER" id="PTHR31793:SF27">
    <property type="entry name" value="NOVEL THIOESTERASE SUPERFAMILY DOMAIN AND SAPOSIN A-TYPE DOMAIN CONTAINING PROTEIN (0610012H03RIK)"/>
    <property type="match status" value="1"/>
</dbReference>
<dbReference type="InterPro" id="IPR006684">
    <property type="entry name" value="YbgC/YbaW"/>
</dbReference>
<evidence type="ECO:0000313" key="4">
    <source>
        <dbReference type="Proteomes" id="UP000184233"/>
    </source>
</evidence>
<dbReference type="Pfam" id="PF13279">
    <property type="entry name" value="4HBT_2"/>
    <property type="match status" value="1"/>
</dbReference>
<gene>
    <name evidence="3" type="ORF">BGO89_00240</name>
</gene>
<dbReference type="AlphaFoldDB" id="A0A1M3L163"/>
<dbReference type="CDD" id="cd00586">
    <property type="entry name" value="4HBT"/>
    <property type="match status" value="1"/>
</dbReference>
<comment type="caution">
    <text evidence="3">The sequence shown here is derived from an EMBL/GenBank/DDBJ whole genome shotgun (WGS) entry which is preliminary data.</text>
</comment>
<dbReference type="EMBL" id="MKVH01000017">
    <property type="protein sequence ID" value="OJX58673.1"/>
    <property type="molecule type" value="Genomic_DNA"/>
</dbReference>
<proteinExistence type="inferred from homology"/>
<dbReference type="SUPFAM" id="SSF54637">
    <property type="entry name" value="Thioesterase/thiol ester dehydrase-isomerase"/>
    <property type="match status" value="1"/>
</dbReference>
<dbReference type="PANTHER" id="PTHR31793">
    <property type="entry name" value="4-HYDROXYBENZOYL-COA THIOESTERASE FAMILY MEMBER"/>
    <property type="match status" value="1"/>
</dbReference>
<organism evidence="3 4">
    <name type="scientific">Candidatus Kapaibacterium thiocyanatum</name>
    <dbReference type="NCBI Taxonomy" id="1895771"/>
    <lineage>
        <taxon>Bacteria</taxon>
        <taxon>Pseudomonadati</taxon>
        <taxon>Candidatus Kapaibacteriota</taxon>
        <taxon>Candidatus Kapaibacteriia</taxon>
        <taxon>Candidatus Kapaibacteriales</taxon>
        <taxon>Candidatus Kapaibacteriaceae</taxon>
        <taxon>Candidatus Kapaibacterium</taxon>
    </lineage>
</organism>
<dbReference type="PIRSF" id="PIRSF003230">
    <property type="entry name" value="YbgC"/>
    <property type="match status" value="1"/>
</dbReference>
<dbReference type="NCBIfam" id="TIGR00051">
    <property type="entry name" value="YbgC/FadM family acyl-CoA thioesterase"/>
    <property type="match status" value="1"/>
</dbReference>
<evidence type="ECO:0000256" key="1">
    <source>
        <dbReference type="ARBA" id="ARBA00005953"/>
    </source>
</evidence>
<protein>
    <submittedName>
        <fullName evidence="3">Uncharacterized protein</fullName>
    </submittedName>
</protein>
<dbReference type="Proteomes" id="UP000184233">
    <property type="component" value="Unassembled WGS sequence"/>
</dbReference>
<reference evidence="3 4" key="1">
    <citation type="submission" date="2016-09" db="EMBL/GenBank/DDBJ databases">
        <title>Genome-resolved meta-omics ties microbial dynamics to process performance in biotechnology for thiocyanate degradation.</title>
        <authorList>
            <person name="Kantor R.S."/>
            <person name="Huddy R.J."/>
            <person name="Iyer R."/>
            <person name="Thomas B.C."/>
            <person name="Brown C.T."/>
            <person name="Anantharaman K."/>
            <person name="Tringe S."/>
            <person name="Hettich R.L."/>
            <person name="Harrison S.T."/>
            <person name="Banfield J.F."/>
        </authorList>
    </citation>
    <scope>NUCLEOTIDE SEQUENCE [LARGE SCALE GENOMIC DNA]</scope>
    <source>
        <strain evidence="3">59-99</strain>
    </source>
</reference>
<dbReference type="STRING" id="1895771.BGO89_00240"/>
<evidence type="ECO:0000256" key="2">
    <source>
        <dbReference type="ARBA" id="ARBA00022801"/>
    </source>
</evidence>
<keyword evidence="2" id="KW-0378">Hydrolase</keyword>
<sequence length="144" mass="16754">MTRLPIRHGTTVRVRYADTDKMGIVYNGNYFMFFEIGRTELLRSLGLPYVELERAGYLLPVLEAHAEYRMPAYYDDELEIVTTYEDSLSATLTMRYEIFRGTDVVATGYTRHSFVRADVWKPTRPPRIFIEAIERAQFTPTVAL</sequence>
<comment type="similarity">
    <text evidence="1">Belongs to the 4-hydroxybenzoyl-CoA thioesterase family.</text>
</comment>
<accession>A0A1M3L163</accession>
<dbReference type="InterPro" id="IPR029069">
    <property type="entry name" value="HotDog_dom_sf"/>
</dbReference>
<evidence type="ECO:0000313" key="3">
    <source>
        <dbReference type="EMBL" id="OJX58673.1"/>
    </source>
</evidence>